<keyword evidence="4" id="KW-0717">Septation</keyword>
<evidence type="ECO:0000259" key="7">
    <source>
        <dbReference type="SMART" id="SM00865"/>
    </source>
</evidence>
<dbReference type="CDD" id="cd02201">
    <property type="entry name" value="FtsZ_type1"/>
    <property type="match status" value="1"/>
</dbReference>
<comment type="subcellular location">
    <subcellularLocation>
        <location evidence="4">Cytoplasm</location>
    </subcellularLocation>
    <text evidence="4">Assembles at midcell at the inner surface of the cytoplasmic membrane.</text>
</comment>
<organism evidence="8 9">
    <name type="scientific">Candidatus Nealsonbacteria bacterium CG11_big_fil_rev_8_21_14_0_20_35_11</name>
    <dbReference type="NCBI Taxonomy" id="1974713"/>
    <lineage>
        <taxon>Bacteria</taxon>
        <taxon>Candidatus Nealsoniibacteriota</taxon>
    </lineage>
</organism>
<dbReference type="InterPro" id="IPR018316">
    <property type="entry name" value="Tubulin/FtsZ_2-layer-sand-dom"/>
</dbReference>
<evidence type="ECO:0000313" key="9">
    <source>
        <dbReference type="Proteomes" id="UP000231139"/>
    </source>
</evidence>
<keyword evidence="4" id="KW-0963">Cytoplasm</keyword>
<sequence>MKINPALFYSGRRNARYIEHPARYKKCGIKVIGVGGAGTNAIARLTRSGIKNIELIALNTDAQDLKKKNAHFKLRIGERITQGLGTGMNPKIGKLAAEESYQEISEILNNTDLVFLTAGLGGGTGSGAMPVIAEIAKNLGILTIGVVTLPFSFEGKKRRKVALTSLKELRKKIDTLVVIRNDKLLKTVPLDLPVEFAFSKCDEILKEAVESISNVILNPGILNLDFADIKAILKQGGTAFFGIGKAQGKGRAQKAARIALFSPLSRFPLKRTEGVLFNVASYQNSSLNEIAKIGQLIKKEVPSEAKIIFGASLDRNLQKDELRVTVIAAGFKI</sequence>
<dbReference type="GO" id="GO:0007017">
    <property type="term" value="P:microtubule-based process"/>
    <property type="evidence" value="ECO:0007669"/>
    <property type="project" value="InterPro"/>
</dbReference>
<dbReference type="GO" id="GO:0000917">
    <property type="term" value="P:division septum assembly"/>
    <property type="evidence" value="ECO:0007669"/>
    <property type="project" value="UniProtKB-KW"/>
</dbReference>
<dbReference type="GO" id="GO:0043093">
    <property type="term" value="P:FtsZ-dependent cytokinesis"/>
    <property type="evidence" value="ECO:0007669"/>
    <property type="project" value="UniProtKB-UniRule"/>
</dbReference>
<dbReference type="GO" id="GO:0005525">
    <property type="term" value="F:GTP binding"/>
    <property type="evidence" value="ECO:0007669"/>
    <property type="project" value="UniProtKB-UniRule"/>
</dbReference>
<gene>
    <name evidence="4" type="primary">ftsZ</name>
    <name evidence="8" type="ORF">COV62_01685</name>
</gene>
<keyword evidence="4 8" id="KW-0132">Cell division</keyword>
<dbReference type="InterPro" id="IPR000158">
    <property type="entry name" value="Cell_div_FtsZ"/>
</dbReference>
<dbReference type="SMART" id="SM00864">
    <property type="entry name" value="Tubulin"/>
    <property type="match status" value="1"/>
</dbReference>
<dbReference type="InterPro" id="IPR024757">
    <property type="entry name" value="FtsZ_C"/>
</dbReference>
<accession>A0A2H0N0E4</accession>
<evidence type="ECO:0000256" key="1">
    <source>
        <dbReference type="ARBA" id="ARBA00009690"/>
    </source>
</evidence>
<evidence type="ECO:0000256" key="4">
    <source>
        <dbReference type="HAMAP-Rule" id="MF_00909"/>
    </source>
</evidence>
<feature type="binding site" evidence="4">
    <location>
        <position position="202"/>
    </location>
    <ligand>
        <name>GTP</name>
        <dbReference type="ChEBI" id="CHEBI:37565"/>
    </ligand>
</feature>
<keyword evidence="4" id="KW-0131">Cell cycle</keyword>
<dbReference type="NCBIfam" id="TIGR00065">
    <property type="entry name" value="ftsZ"/>
    <property type="match status" value="1"/>
</dbReference>
<keyword evidence="2 4" id="KW-0547">Nucleotide-binding</keyword>
<proteinExistence type="inferred from homology"/>
<dbReference type="InterPro" id="IPR017975">
    <property type="entry name" value="Tubulin_CS"/>
</dbReference>
<feature type="domain" description="Tubulin/FtsZ GTPase" evidence="6">
    <location>
        <begin position="28"/>
        <end position="220"/>
    </location>
</feature>
<dbReference type="GO" id="GO:0032153">
    <property type="term" value="C:cell division site"/>
    <property type="evidence" value="ECO:0007669"/>
    <property type="project" value="UniProtKB-UniRule"/>
</dbReference>
<dbReference type="SUPFAM" id="SSF52490">
    <property type="entry name" value="Tubulin nucleotide-binding domain-like"/>
    <property type="match status" value="1"/>
</dbReference>
<dbReference type="Gene3D" id="3.40.50.1440">
    <property type="entry name" value="Tubulin/FtsZ, GTPase domain"/>
    <property type="match status" value="1"/>
</dbReference>
<evidence type="ECO:0000256" key="5">
    <source>
        <dbReference type="NCBIfam" id="TIGR00065"/>
    </source>
</evidence>
<dbReference type="InterPro" id="IPR008280">
    <property type="entry name" value="Tub_FtsZ_C"/>
</dbReference>
<reference evidence="8 9" key="1">
    <citation type="submission" date="2017-09" db="EMBL/GenBank/DDBJ databases">
        <title>Depth-based differentiation of microbial function through sediment-hosted aquifers and enrichment of novel symbionts in the deep terrestrial subsurface.</title>
        <authorList>
            <person name="Probst A.J."/>
            <person name="Ladd B."/>
            <person name="Jarett J.K."/>
            <person name="Geller-Mcgrath D.E."/>
            <person name="Sieber C.M."/>
            <person name="Emerson J.B."/>
            <person name="Anantharaman K."/>
            <person name="Thomas B.C."/>
            <person name="Malmstrom R."/>
            <person name="Stieglmeier M."/>
            <person name="Klingl A."/>
            <person name="Woyke T."/>
            <person name="Ryan C.M."/>
            <person name="Banfield J.F."/>
        </authorList>
    </citation>
    <scope>NUCLEOTIDE SEQUENCE [LARGE SCALE GENOMIC DNA]</scope>
    <source>
        <strain evidence="8">CG11_big_fil_rev_8_21_14_0_20_35_11</strain>
    </source>
</reference>
<dbReference type="PROSITE" id="PS00227">
    <property type="entry name" value="TUBULIN"/>
    <property type="match status" value="1"/>
</dbReference>
<dbReference type="SMART" id="SM00865">
    <property type="entry name" value="Tubulin_C"/>
    <property type="match status" value="1"/>
</dbReference>
<comment type="function">
    <text evidence="4">Essential cell division protein that forms a contractile ring structure (Z ring) at the future cell division site. The regulation of the ring assembly controls the timing and the location of cell division. One of the functions of the FtsZ ring is to recruit other cell division proteins to the septum to produce a new cell wall between the dividing cells. Binds GTP and shows GTPase activity.</text>
</comment>
<protein>
    <recommendedName>
        <fullName evidence="4 5">Cell division protein FtsZ</fullName>
    </recommendedName>
</protein>
<feature type="binding site" evidence="4">
    <location>
        <begin position="36"/>
        <end position="40"/>
    </location>
    <ligand>
        <name>GTP</name>
        <dbReference type="ChEBI" id="CHEBI:37565"/>
    </ligand>
</feature>
<dbReference type="FunFam" id="3.40.50.1440:FF:000001">
    <property type="entry name" value="Cell division protein FtsZ"/>
    <property type="match status" value="1"/>
</dbReference>
<dbReference type="GO" id="GO:0005874">
    <property type="term" value="C:microtubule"/>
    <property type="evidence" value="ECO:0007669"/>
    <property type="project" value="InterPro"/>
</dbReference>
<dbReference type="Proteomes" id="UP000231139">
    <property type="component" value="Unassembled WGS sequence"/>
</dbReference>
<dbReference type="AlphaFoldDB" id="A0A2H0N0E4"/>
<comment type="subunit">
    <text evidence="4">Homodimer. Polymerizes to form a dynamic ring structure in a strictly GTP-dependent manner. Interacts directly with several other division proteins.</text>
</comment>
<feature type="binding site" evidence="4">
    <location>
        <position position="158"/>
    </location>
    <ligand>
        <name>GTP</name>
        <dbReference type="ChEBI" id="CHEBI:37565"/>
    </ligand>
</feature>
<evidence type="ECO:0000256" key="3">
    <source>
        <dbReference type="ARBA" id="ARBA00023134"/>
    </source>
</evidence>
<dbReference type="GO" id="GO:0003924">
    <property type="term" value="F:GTPase activity"/>
    <property type="evidence" value="ECO:0007669"/>
    <property type="project" value="UniProtKB-UniRule"/>
</dbReference>
<comment type="caution">
    <text evidence="8">The sequence shown here is derived from an EMBL/GenBank/DDBJ whole genome shotgun (WGS) entry which is preliminary data.</text>
</comment>
<dbReference type="SUPFAM" id="SSF55307">
    <property type="entry name" value="Tubulin C-terminal domain-like"/>
    <property type="match status" value="1"/>
</dbReference>
<feature type="binding site" evidence="4">
    <location>
        <begin position="123"/>
        <end position="125"/>
    </location>
    <ligand>
        <name>GTP</name>
        <dbReference type="ChEBI" id="CHEBI:37565"/>
    </ligand>
</feature>
<dbReference type="Pfam" id="PF00091">
    <property type="entry name" value="Tubulin"/>
    <property type="match status" value="1"/>
</dbReference>
<name>A0A2H0N0E4_9BACT</name>
<dbReference type="PRINTS" id="PR00423">
    <property type="entry name" value="CELLDVISFTSZ"/>
</dbReference>
<keyword evidence="3 4" id="KW-0342">GTP-binding</keyword>
<dbReference type="Pfam" id="PF12327">
    <property type="entry name" value="FtsZ_C"/>
    <property type="match status" value="1"/>
</dbReference>
<feature type="binding site" evidence="4">
    <location>
        <position position="154"/>
    </location>
    <ligand>
        <name>GTP</name>
        <dbReference type="ChEBI" id="CHEBI:37565"/>
    </ligand>
</feature>
<evidence type="ECO:0000259" key="6">
    <source>
        <dbReference type="SMART" id="SM00864"/>
    </source>
</evidence>
<dbReference type="GO" id="GO:0051258">
    <property type="term" value="P:protein polymerization"/>
    <property type="evidence" value="ECO:0007669"/>
    <property type="project" value="UniProtKB-UniRule"/>
</dbReference>
<dbReference type="GO" id="GO:0005737">
    <property type="term" value="C:cytoplasm"/>
    <property type="evidence" value="ECO:0007669"/>
    <property type="project" value="UniProtKB-SubCell"/>
</dbReference>
<dbReference type="HAMAP" id="MF_00909">
    <property type="entry name" value="FtsZ"/>
    <property type="match status" value="1"/>
</dbReference>
<dbReference type="InterPro" id="IPR003008">
    <property type="entry name" value="Tubulin_FtsZ_GTPase"/>
</dbReference>
<dbReference type="InterPro" id="IPR045061">
    <property type="entry name" value="FtsZ/CetZ"/>
</dbReference>
<comment type="similarity">
    <text evidence="1 4">Belongs to the FtsZ family.</text>
</comment>
<dbReference type="PANTHER" id="PTHR30314">
    <property type="entry name" value="CELL DIVISION PROTEIN FTSZ-RELATED"/>
    <property type="match status" value="1"/>
</dbReference>
<evidence type="ECO:0000256" key="2">
    <source>
        <dbReference type="ARBA" id="ARBA00022741"/>
    </source>
</evidence>
<evidence type="ECO:0000313" key="8">
    <source>
        <dbReference type="EMBL" id="PIR02372.1"/>
    </source>
</evidence>
<dbReference type="InterPro" id="IPR036525">
    <property type="entry name" value="Tubulin/FtsZ_GTPase_sf"/>
</dbReference>
<feature type="domain" description="Tubulin/FtsZ 2-layer sandwich" evidence="7">
    <location>
        <begin position="222"/>
        <end position="332"/>
    </location>
</feature>
<dbReference type="PANTHER" id="PTHR30314:SF3">
    <property type="entry name" value="MITOCHONDRIAL DIVISION PROTEIN FSZA"/>
    <property type="match status" value="1"/>
</dbReference>
<dbReference type="EMBL" id="PCWK01000041">
    <property type="protein sequence ID" value="PIR02372.1"/>
    <property type="molecule type" value="Genomic_DNA"/>
</dbReference>